<evidence type="ECO:0000256" key="4">
    <source>
        <dbReference type="ARBA" id="ARBA00022723"/>
    </source>
</evidence>
<reference evidence="10" key="1">
    <citation type="journal article" date="2017" name="Science">
        <title>Giant viruses with an expanded complement of translation system components.</title>
        <authorList>
            <person name="Schulz F."/>
            <person name="Yutin N."/>
            <person name="Ivanova N.N."/>
            <person name="Ortega D.R."/>
            <person name="Lee T.K."/>
            <person name="Vierheilig J."/>
            <person name="Daims H."/>
            <person name="Horn M."/>
            <person name="Wagner M."/>
            <person name="Jensen G.J."/>
            <person name="Kyrpides N.C."/>
            <person name="Koonin E.V."/>
            <person name="Woyke T."/>
        </authorList>
    </citation>
    <scope>NUCLEOTIDE SEQUENCE</scope>
    <source>
        <strain evidence="10">ILV1</strain>
    </source>
</reference>
<dbReference type="PANTHER" id="PTHR11210">
    <property type="entry name" value="RING BOX"/>
    <property type="match status" value="1"/>
</dbReference>
<gene>
    <name evidence="10" type="ORF">Indivirus_2_85</name>
</gene>
<dbReference type="InterPro" id="IPR013083">
    <property type="entry name" value="Znf_RING/FYVE/PHD"/>
</dbReference>
<dbReference type="Gene3D" id="3.30.40.10">
    <property type="entry name" value="Zinc/RING finger domain, C3HC4 (zinc finger)"/>
    <property type="match status" value="1"/>
</dbReference>
<name>A0A1V0SDB4_9VIRU</name>
<organism evidence="10">
    <name type="scientific">Indivirus ILV1</name>
    <dbReference type="NCBI Taxonomy" id="1977633"/>
    <lineage>
        <taxon>Viruses</taxon>
        <taxon>Varidnaviria</taxon>
        <taxon>Bamfordvirae</taxon>
        <taxon>Nucleocytoviricota</taxon>
        <taxon>Megaviricetes</taxon>
        <taxon>Imitervirales</taxon>
        <taxon>Mimiviridae</taxon>
        <taxon>Klosneuvirinae</taxon>
        <taxon>Indivirus</taxon>
    </lineage>
</organism>
<evidence type="ECO:0000313" key="10">
    <source>
        <dbReference type="EMBL" id="ARF09706.1"/>
    </source>
</evidence>
<dbReference type="GO" id="GO:0008270">
    <property type="term" value="F:zinc ion binding"/>
    <property type="evidence" value="ECO:0007669"/>
    <property type="project" value="UniProtKB-KW"/>
</dbReference>
<evidence type="ECO:0000256" key="1">
    <source>
        <dbReference type="ARBA" id="ARBA00004496"/>
    </source>
</evidence>
<evidence type="ECO:0000256" key="5">
    <source>
        <dbReference type="ARBA" id="ARBA00022771"/>
    </source>
</evidence>
<dbReference type="Pfam" id="PF12678">
    <property type="entry name" value="zf-rbx1"/>
    <property type="match status" value="1"/>
</dbReference>
<evidence type="ECO:0000256" key="3">
    <source>
        <dbReference type="ARBA" id="ARBA00022490"/>
    </source>
</evidence>
<keyword evidence="7" id="KW-0862">Zinc</keyword>
<dbReference type="SUPFAM" id="SSF57850">
    <property type="entry name" value="RING/U-box"/>
    <property type="match status" value="1"/>
</dbReference>
<dbReference type="PROSITE" id="PS50089">
    <property type="entry name" value="ZF_RING_2"/>
    <property type="match status" value="1"/>
</dbReference>
<dbReference type="InterPro" id="IPR051031">
    <property type="entry name" value="RING-box_E3_Ubiquitin_Ligase"/>
</dbReference>
<evidence type="ECO:0000259" key="9">
    <source>
        <dbReference type="PROSITE" id="PS50089"/>
    </source>
</evidence>
<evidence type="ECO:0000256" key="2">
    <source>
        <dbReference type="ARBA" id="ARBA00004906"/>
    </source>
</evidence>
<evidence type="ECO:0000256" key="8">
    <source>
        <dbReference type="PROSITE-ProRule" id="PRU00175"/>
    </source>
</evidence>
<keyword evidence="3" id="KW-0963">Cytoplasm</keyword>
<evidence type="ECO:0000256" key="6">
    <source>
        <dbReference type="ARBA" id="ARBA00022786"/>
    </source>
</evidence>
<keyword evidence="4" id="KW-0479">Metal-binding</keyword>
<comment type="pathway">
    <text evidence="2">Protein modification; protein ubiquitination.</text>
</comment>
<feature type="domain" description="RING-type" evidence="9">
    <location>
        <begin position="41"/>
        <end position="85"/>
    </location>
</feature>
<comment type="subcellular location">
    <subcellularLocation>
        <location evidence="1">Cytoplasm</location>
    </subcellularLocation>
</comment>
<dbReference type="InterPro" id="IPR024766">
    <property type="entry name" value="Znf_RING_H2"/>
</dbReference>
<dbReference type="EMBL" id="KY684086">
    <property type="protein sequence ID" value="ARF09706.1"/>
    <property type="molecule type" value="Genomic_DNA"/>
</dbReference>
<proteinExistence type="predicted"/>
<sequence>MSTTSQEKPIEIISWVPYATWKFRATYEDCPICKGHLEEPCLQCLESHHKGDLSCDASRGKCGHCFHKHCIDKWIEKSQICPVCTTPYATDVRNMNNNNDWIKLMTSKK</sequence>
<protein>
    <recommendedName>
        <fullName evidence="9">RING-type domain-containing protein</fullName>
    </recommendedName>
</protein>
<dbReference type="InterPro" id="IPR001841">
    <property type="entry name" value="Znf_RING"/>
</dbReference>
<accession>A0A1V0SDB4</accession>
<evidence type="ECO:0000256" key="7">
    <source>
        <dbReference type="ARBA" id="ARBA00022833"/>
    </source>
</evidence>
<keyword evidence="6" id="KW-0833">Ubl conjugation pathway</keyword>
<keyword evidence="5 8" id="KW-0863">Zinc-finger</keyword>